<comment type="similarity">
    <text evidence="1">Belongs to the ABC transporter superfamily. ABCB family. Multidrug resistance exporter (TC 3.A.1.201) subfamily.</text>
</comment>
<dbReference type="PROSITE" id="PS00211">
    <property type="entry name" value="ABC_TRANSPORTER_1"/>
    <property type="match status" value="2"/>
</dbReference>
<feature type="transmembrane region" description="Helical" evidence="10">
    <location>
        <begin position="800"/>
        <end position="819"/>
    </location>
</feature>
<feature type="domain" description="AAA+ ATPase" evidence="11">
    <location>
        <begin position="361"/>
        <end position="553"/>
    </location>
</feature>
<keyword evidence="6" id="KW-0067">ATP-binding</keyword>
<protein>
    <recommendedName>
        <fullName evidence="11">AAA+ ATPase domain-containing protein</fullName>
    </recommendedName>
</protein>
<dbReference type="CDD" id="cd18577">
    <property type="entry name" value="ABC_6TM_Pgp_ABCB1_D1_like"/>
    <property type="match status" value="1"/>
</dbReference>
<dbReference type="InterPro" id="IPR003593">
    <property type="entry name" value="AAA+_ATPase"/>
</dbReference>
<keyword evidence="2" id="KW-0813">Transport</keyword>
<dbReference type="FunFam" id="3.40.50.300:FF:000205">
    <property type="entry name" value="ABC transporter B family member 4"/>
    <property type="match status" value="2"/>
</dbReference>
<keyword evidence="9" id="KW-0325">Glycoprotein</keyword>
<keyword evidence="3 10" id="KW-0812">Transmembrane</keyword>
<keyword evidence="7 10" id="KW-1133">Transmembrane helix</keyword>
<dbReference type="EMBL" id="OU503036">
    <property type="protein sequence ID" value="CAI9752669.1"/>
    <property type="molecule type" value="Genomic_DNA"/>
</dbReference>
<dbReference type="Pfam" id="PF00664">
    <property type="entry name" value="ABC_membrane"/>
    <property type="match status" value="2"/>
</dbReference>
<feature type="transmembrane region" description="Helical" evidence="10">
    <location>
        <begin position="239"/>
        <end position="259"/>
    </location>
</feature>
<dbReference type="InterPro" id="IPR027417">
    <property type="entry name" value="P-loop_NTPase"/>
</dbReference>
<reference evidence="12" key="1">
    <citation type="submission" date="2023-05" db="EMBL/GenBank/DDBJ databases">
        <authorList>
            <person name="Huff M."/>
        </authorList>
    </citation>
    <scope>NUCLEOTIDE SEQUENCE</scope>
</reference>
<proteinExistence type="inferred from homology"/>
<feature type="transmembrane region" description="Helical" evidence="10">
    <location>
        <begin position="694"/>
        <end position="713"/>
    </location>
</feature>
<name>A0AAD1YK24_9LAMI</name>
<keyword evidence="4" id="KW-0677">Repeat</keyword>
<feature type="transmembrane region" description="Helical" evidence="10">
    <location>
        <begin position="271"/>
        <end position="291"/>
    </location>
</feature>
<feature type="transmembrane region" description="Helical" evidence="10">
    <location>
        <begin position="69"/>
        <end position="90"/>
    </location>
</feature>
<feature type="transmembrane region" description="Helical" evidence="10">
    <location>
        <begin position="171"/>
        <end position="189"/>
    </location>
</feature>
<dbReference type="InterPro" id="IPR003439">
    <property type="entry name" value="ABC_transporter-like_ATP-bd"/>
</dbReference>
<feature type="transmembrane region" description="Helical" evidence="10">
    <location>
        <begin position="146"/>
        <end position="165"/>
    </location>
</feature>
<keyword evidence="5" id="KW-0547">Nucleotide-binding</keyword>
<dbReference type="InterPro" id="IPR011527">
    <property type="entry name" value="ABC1_TM_dom"/>
</dbReference>
<feature type="domain" description="AAA+ ATPase" evidence="11">
    <location>
        <begin position="1003"/>
        <end position="1196"/>
    </location>
</feature>
<dbReference type="GO" id="GO:0140359">
    <property type="term" value="F:ABC-type transporter activity"/>
    <property type="evidence" value="ECO:0007669"/>
    <property type="project" value="InterPro"/>
</dbReference>
<dbReference type="PANTHER" id="PTHR45136">
    <property type="entry name" value="ABC TRANSPORTER DOMAIN-CONTAINING PROTEIN"/>
    <property type="match status" value="1"/>
</dbReference>
<dbReference type="GO" id="GO:0016020">
    <property type="term" value="C:membrane"/>
    <property type="evidence" value="ECO:0007669"/>
    <property type="project" value="InterPro"/>
</dbReference>
<evidence type="ECO:0000256" key="4">
    <source>
        <dbReference type="ARBA" id="ARBA00022737"/>
    </source>
</evidence>
<dbReference type="FunFam" id="1.20.1560.10:FF:000126">
    <property type="entry name" value="Putative ABC transporter B family member 8"/>
    <property type="match status" value="1"/>
</dbReference>
<dbReference type="Pfam" id="PF00005">
    <property type="entry name" value="ABC_tran"/>
    <property type="match status" value="2"/>
</dbReference>
<dbReference type="CDD" id="cd18578">
    <property type="entry name" value="ABC_6TM_Pgp_ABCB1_D2_like"/>
    <property type="match status" value="1"/>
</dbReference>
<evidence type="ECO:0000256" key="1">
    <source>
        <dbReference type="ARBA" id="ARBA00007577"/>
    </source>
</evidence>
<evidence type="ECO:0000256" key="2">
    <source>
        <dbReference type="ARBA" id="ARBA00022448"/>
    </source>
</evidence>
<evidence type="ECO:0000259" key="11">
    <source>
        <dbReference type="SMART" id="SM00382"/>
    </source>
</evidence>
<evidence type="ECO:0000256" key="7">
    <source>
        <dbReference type="ARBA" id="ARBA00022989"/>
    </source>
</evidence>
<gene>
    <name evidence="12" type="ORF">FPE_LOCUS100</name>
</gene>
<dbReference type="PANTHER" id="PTHR45136:SF2">
    <property type="entry name" value="ABC TRANSPORTER DOMAIN-CONTAINING PROTEIN"/>
    <property type="match status" value="1"/>
</dbReference>
<accession>A0AAD1YK24</accession>
<dbReference type="SUPFAM" id="SSF52540">
    <property type="entry name" value="P-loop containing nucleoside triphosphate hydrolases"/>
    <property type="match status" value="2"/>
</dbReference>
<feature type="transmembrane region" description="Helical" evidence="10">
    <location>
        <begin position="776"/>
        <end position="794"/>
    </location>
</feature>
<evidence type="ECO:0000256" key="10">
    <source>
        <dbReference type="SAM" id="Phobius"/>
    </source>
</evidence>
<dbReference type="InterPro" id="IPR036640">
    <property type="entry name" value="ABC1_TM_sf"/>
</dbReference>
<dbReference type="Gene3D" id="3.40.50.300">
    <property type="entry name" value="P-loop containing nucleotide triphosphate hydrolases"/>
    <property type="match status" value="2"/>
</dbReference>
<sequence>MKKNSSIRSIFIHADGFDVFLMIMGFLGAAGDGISIPLMTYITAKLMNNFGAENASIVNYFTQVVNQNALGLCYLACGQCVACFLEGYCWTRTAERQASRLRTSYLKAVLRQDVGYFDLHVTSTADVIASVSSDSLVIQDVISEKVPVFLMNLWTFVGAYIMAFLMVWRLAVVGLPFALLLVIPGLIYGKSLMGIAQKISREASDCGTSICGESRTNAEYSAALQGSVKLGLRQGLAKGLAIGSNSIVFAIWSFISYYGSTLVMYHNAKGGTVFAVGATIAIGGLALGTGLSNLRYFSEAIAACERIMEVTTRVPKIDSENKAGQVLQNVVGEVEFKHIEFAYPSRPESIIFKDFNLRIPAGKTMALVGGSGSGKSTFISLLQRFYDPRSGEVLLDWIADDKLQLKWLRSQMGLVSQEPALFATTIKENILFGKEDASYEEVIEAAKASNAHNFISQLPQGYDTQVGERGVQLSGGQKQRIAIARALIKAPKILLLDEATSALDSESERVVQDALDKAVAGRTTIIIAHRLSTIQNADIISVVQNGQVMEIGSHDELIEDENSLYSSLVRLQQTEKSKDVTNANSLAASTTSANDDIHNTVSKRLSIVSQSSSTNPASPSQGANIAKISGDQVLPVPSFRRLLAMNLPEWRQAILGCISAMLFGAIQPVYAFAMGSLISVYFQPDHSIIKKKTAIYSLSFLGLAIFSLLINICQHYNFGAMGEYLTKRIREKMFSKILTFEIGWFDQDENATGAICSRLAKDANVVRSLVGDRMALLLQTFAAVTIACTMGLIIAWKLALVMIAAQPIIIICYYCKRVLLKSMSKKAIKAQDESSKLAAEAVSNIRTVTAFSSQARILQMLEKAQEGPQKENIRQSWFAGIGLGASQGLMTLTWALDFWYGGKLVAEGFMGSKALFQTFMILVSTGRVIADAGTMTNDLAKGSDSVGSVFAVLDRCSLIEPDDPEGHKPNKLTGHVELHDVDFAYPARPRVMIFKGFSIIIEAGKSTALVGESGSGKSTIIGLVERFYDPLKGVIKIDGLDIKSYNLRSLRKHIALVSQEPTLFAGTIRQNIAYGALEHVDEAEIIMAAKAANAHDFITGLKDGYNTWCGDRGLQLSGGQKQRIAIARAILKNPAVLLLDEATSALDSQSEKVVQDALERVMVGRTSVVVAHRLSTIQNSNTIAVLSKGKVVEQGTHSSLLAKGPNGAYYALLGFGSFKFKIVALAFGFGLPSLSEMLVAVFFKVPILEAASPSVAYEIQRR</sequence>
<dbReference type="Gene3D" id="1.20.1560.10">
    <property type="entry name" value="ABC transporter type 1, transmembrane domain"/>
    <property type="match status" value="1"/>
</dbReference>
<evidence type="ECO:0000256" key="3">
    <source>
        <dbReference type="ARBA" id="ARBA00022692"/>
    </source>
</evidence>
<dbReference type="SUPFAM" id="SSF90123">
    <property type="entry name" value="ABC transporter transmembrane region"/>
    <property type="match status" value="2"/>
</dbReference>
<feature type="transmembrane region" description="Helical" evidence="10">
    <location>
        <begin position="20"/>
        <end position="42"/>
    </location>
</feature>
<dbReference type="AlphaFoldDB" id="A0AAD1YK24"/>
<evidence type="ECO:0000313" key="12">
    <source>
        <dbReference type="EMBL" id="CAI9752669.1"/>
    </source>
</evidence>
<dbReference type="GO" id="GO:0005524">
    <property type="term" value="F:ATP binding"/>
    <property type="evidence" value="ECO:0007669"/>
    <property type="project" value="UniProtKB-KW"/>
</dbReference>
<keyword evidence="8 10" id="KW-0472">Membrane</keyword>
<dbReference type="Proteomes" id="UP000834106">
    <property type="component" value="Chromosome 1"/>
</dbReference>
<evidence type="ECO:0000256" key="5">
    <source>
        <dbReference type="ARBA" id="ARBA00022741"/>
    </source>
</evidence>
<evidence type="ECO:0000313" key="13">
    <source>
        <dbReference type="Proteomes" id="UP000834106"/>
    </source>
</evidence>
<feature type="transmembrane region" description="Helical" evidence="10">
    <location>
        <begin position="653"/>
        <end position="682"/>
    </location>
</feature>
<dbReference type="GO" id="GO:0016887">
    <property type="term" value="F:ATP hydrolysis activity"/>
    <property type="evidence" value="ECO:0007669"/>
    <property type="project" value="InterPro"/>
</dbReference>
<dbReference type="InterPro" id="IPR017871">
    <property type="entry name" value="ABC_transporter-like_CS"/>
</dbReference>
<evidence type="ECO:0000256" key="9">
    <source>
        <dbReference type="ARBA" id="ARBA00023180"/>
    </source>
</evidence>
<organism evidence="12 13">
    <name type="scientific">Fraxinus pennsylvanica</name>
    <dbReference type="NCBI Taxonomy" id="56036"/>
    <lineage>
        <taxon>Eukaryota</taxon>
        <taxon>Viridiplantae</taxon>
        <taxon>Streptophyta</taxon>
        <taxon>Embryophyta</taxon>
        <taxon>Tracheophyta</taxon>
        <taxon>Spermatophyta</taxon>
        <taxon>Magnoliopsida</taxon>
        <taxon>eudicotyledons</taxon>
        <taxon>Gunneridae</taxon>
        <taxon>Pentapetalae</taxon>
        <taxon>asterids</taxon>
        <taxon>lamiids</taxon>
        <taxon>Lamiales</taxon>
        <taxon>Oleaceae</taxon>
        <taxon>Oleeae</taxon>
        <taxon>Fraxinus</taxon>
    </lineage>
</organism>
<evidence type="ECO:0000256" key="8">
    <source>
        <dbReference type="ARBA" id="ARBA00023136"/>
    </source>
</evidence>
<evidence type="ECO:0000256" key="6">
    <source>
        <dbReference type="ARBA" id="ARBA00022840"/>
    </source>
</evidence>
<keyword evidence="13" id="KW-1185">Reference proteome</keyword>
<dbReference type="CDD" id="cd03249">
    <property type="entry name" value="ABC_MTABC3_MDL1_MDL2"/>
    <property type="match status" value="2"/>
</dbReference>
<dbReference type="SMART" id="SM00382">
    <property type="entry name" value="AAA"/>
    <property type="match status" value="2"/>
</dbReference>